<comment type="function">
    <text evidence="18">Catalyzes the epimerization of the S- and R-forms of NAD(P)HX, a damaged form of NAD(P)H that is a result of enzymatic or heat-dependent hydration. This is a prerequisite for the S-specific NAD(P)H-hydrate dehydratase to allow the repair of both epimers of NAD(P)HX.</text>
</comment>
<dbReference type="GO" id="GO:0046496">
    <property type="term" value="P:nicotinamide nucleotide metabolic process"/>
    <property type="evidence" value="ECO:0007669"/>
    <property type="project" value="UniProtKB-UniRule"/>
</dbReference>
<evidence type="ECO:0000256" key="2">
    <source>
        <dbReference type="ARBA" id="ARBA00000909"/>
    </source>
</evidence>
<dbReference type="NCBIfam" id="TIGR00196">
    <property type="entry name" value="yjeF_cterm"/>
    <property type="match status" value="1"/>
</dbReference>
<dbReference type="InterPro" id="IPR030677">
    <property type="entry name" value="Nnr"/>
</dbReference>
<dbReference type="InterPro" id="IPR004443">
    <property type="entry name" value="YjeF_N_dom"/>
</dbReference>
<comment type="catalytic activity">
    <reaction evidence="16 17 19">
        <text>(6S)-NADPHX + ADP = AMP + phosphate + NADPH + H(+)</text>
        <dbReference type="Rhea" id="RHEA:32235"/>
        <dbReference type="ChEBI" id="CHEBI:15378"/>
        <dbReference type="ChEBI" id="CHEBI:43474"/>
        <dbReference type="ChEBI" id="CHEBI:57783"/>
        <dbReference type="ChEBI" id="CHEBI:64076"/>
        <dbReference type="ChEBI" id="CHEBI:456215"/>
        <dbReference type="ChEBI" id="CHEBI:456216"/>
        <dbReference type="EC" id="4.2.1.136"/>
    </reaction>
</comment>
<sequence>MKIGSSQFMKQYDEYLLNHGYQINELVDKASDCLIKHMHGQRYCLLCGPGNNGADGLSLAIKLFLQGKQVTVYIFEDQNHLSQANRYYLDQCYALNLEVILLNEDILDEVILHMKDCDIIVDAMFGNGLNSSPRGLYQMVIEQINQLYDQEIIAVDIPTGLNCDNGKPYQSVVCATQTITLTALKNGFLNPDSTSFTGQVIVEELDVEDVSEEVGLYQLADQKMMCSLLKERRFDGHKGDYGRTLLITGCHEYKGASLLSAKSCVYSGSGVVTVMSEQAVIDALTVYCPEVTTQLRPAVMRKEDFLKYQAILIGCGLGQSIDSYRHVIDVFSMSHQPLVVDADALTILSSNLDLLKNQERDIILTPHMGEFRRLCEFDEHSDMLFVARNFALKHHVILVLKGPYTIVTDGQESYRIFAGNKAMASGGMGDTLAGIITSLLGQGYGGLQAAMLGVYIHGRAGDCLANDAYTIIPSKLIDVIPQTMLQMIYEKNDLS</sequence>
<dbReference type="GO" id="GO:0005524">
    <property type="term" value="F:ATP binding"/>
    <property type="evidence" value="ECO:0007669"/>
    <property type="project" value="UniProtKB-UniRule"/>
</dbReference>
<keyword evidence="5 18" id="KW-0479">Metal-binding</keyword>
<comment type="catalytic activity">
    <reaction evidence="2 18 19">
        <text>(6R)-NADPHX = (6S)-NADPHX</text>
        <dbReference type="Rhea" id="RHEA:32227"/>
        <dbReference type="ChEBI" id="CHEBI:64076"/>
        <dbReference type="ChEBI" id="CHEBI:64077"/>
        <dbReference type="EC" id="5.1.99.6"/>
    </reaction>
</comment>
<dbReference type="AlphaFoldDB" id="A0A4V2W5D9"/>
<feature type="binding site" evidence="18">
    <location>
        <position position="159"/>
    </location>
    <ligand>
        <name>K(+)</name>
        <dbReference type="ChEBI" id="CHEBI:29103"/>
    </ligand>
</feature>
<keyword evidence="6 17" id="KW-0547">Nucleotide-binding</keyword>
<dbReference type="GO" id="GO:0046872">
    <property type="term" value="F:metal ion binding"/>
    <property type="evidence" value="ECO:0007669"/>
    <property type="project" value="UniProtKB-UniRule"/>
</dbReference>
<dbReference type="GeneID" id="98915445"/>
<comment type="similarity">
    <text evidence="4 19">In the C-terminal section; belongs to the NnrD/CARKD family.</text>
</comment>
<dbReference type="InterPro" id="IPR000631">
    <property type="entry name" value="CARKD"/>
</dbReference>
<feature type="binding site" evidence="18">
    <location>
        <position position="52"/>
    </location>
    <ligand>
        <name>K(+)</name>
        <dbReference type="ChEBI" id="CHEBI:29103"/>
    </ligand>
</feature>
<evidence type="ECO:0000256" key="10">
    <source>
        <dbReference type="ARBA" id="ARBA00023027"/>
    </source>
</evidence>
<reference evidence="22 23" key="1">
    <citation type="submission" date="2019-03" db="EMBL/GenBank/DDBJ databases">
        <title>Genomic Encyclopedia of Type Strains, Phase IV (KMG-IV): sequencing the most valuable type-strain genomes for metagenomic binning, comparative biology and taxonomic classification.</title>
        <authorList>
            <person name="Goeker M."/>
        </authorList>
    </citation>
    <scope>NUCLEOTIDE SEQUENCE [LARGE SCALE GENOMIC DNA]</scope>
    <source>
        <strain evidence="22 23">DSM 29487</strain>
    </source>
</reference>
<evidence type="ECO:0000256" key="18">
    <source>
        <dbReference type="HAMAP-Rule" id="MF_01966"/>
    </source>
</evidence>
<feature type="binding site" evidence="17">
    <location>
        <position position="430"/>
    </location>
    <ligand>
        <name>(6S)-NADPHX</name>
        <dbReference type="ChEBI" id="CHEBI:64076"/>
    </ligand>
</feature>
<dbReference type="GO" id="GO:0052856">
    <property type="term" value="F:NAD(P)HX epimerase activity"/>
    <property type="evidence" value="ECO:0007669"/>
    <property type="project" value="UniProtKB-UniRule"/>
</dbReference>
<comment type="similarity">
    <text evidence="3 19">In the N-terminal section; belongs to the NnrE/AIBP family.</text>
</comment>
<comment type="caution">
    <text evidence="22">The sequence shown here is derived from an EMBL/GenBank/DDBJ whole genome shotgun (WGS) entry which is preliminary data.</text>
</comment>
<evidence type="ECO:0000259" key="21">
    <source>
        <dbReference type="PROSITE" id="PS51385"/>
    </source>
</evidence>
<dbReference type="InterPro" id="IPR017953">
    <property type="entry name" value="Carbohydrate_kinase_pred_CS"/>
</dbReference>
<dbReference type="GO" id="GO:0110051">
    <property type="term" value="P:metabolite repair"/>
    <property type="evidence" value="ECO:0007669"/>
    <property type="project" value="TreeGrafter"/>
</dbReference>
<evidence type="ECO:0000256" key="3">
    <source>
        <dbReference type="ARBA" id="ARBA00006001"/>
    </source>
</evidence>
<dbReference type="PANTHER" id="PTHR12592:SF0">
    <property type="entry name" value="ATP-DEPENDENT (S)-NAD(P)H-HYDRATE DEHYDRATASE"/>
    <property type="match status" value="1"/>
</dbReference>
<dbReference type="PROSITE" id="PS51383">
    <property type="entry name" value="YJEF_C_3"/>
    <property type="match status" value="1"/>
</dbReference>
<feature type="binding site" evidence="18">
    <location>
        <position position="156"/>
    </location>
    <ligand>
        <name>(6S)-NADPHX</name>
        <dbReference type="ChEBI" id="CHEBI:64076"/>
    </ligand>
</feature>
<evidence type="ECO:0000256" key="9">
    <source>
        <dbReference type="ARBA" id="ARBA00022958"/>
    </source>
</evidence>
<feature type="binding site" evidence="17">
    <location>
        <position position="316"/>
    </location>
    <ligand>
        <name>(6S)-NADPHX</name>
        <dbReference type="ChEBI" id="CHEBI:64076"/>
    </ligand>
</feature>
<dbReference type="RefSeq" id="WP_066445404.1">
    <property type="nucleotide sequence ID" value="NZ_JANKBF010000011.1"/>
</dbReference>
<dbReference type="PIRSF" id="PIRSF017184">
    <property type="entry name" value="Nnr"/>
    <property type="match status" value="1"/>
</dbReference>
<dbReference type="Proteomes" id="UP000295515">
    <property type="component" value="Unassembled WGS sequence"/>
</dbReference>
<evidence type="ECO:0000256" key="17">
    <source>
        <dbReference type="HAMAP-Rule" id="MF_01965"/>
    </source>
</evidence>
<protein>
    <recommendedName>
        <fullName evidence="19">Bifunctional NAD(P)H-hydrate repair enzyme</fullName>
    </recommendedName>
    <alternativeName>
        <fullName evidence="19">Nicotinamide nucleotide repair protein</fullName>
    </alternativeName>
    <domain>
        <recommendedName>
            <fullName evidence="19">ADP-dependent (S)-NAD(P)H-hydrate dehydratase</fullName>
            <ecNumber evidence="19">4.2.1.136</ecNumber>
        </recommendedName>
        <alternativeName>
            <fullName evidence="19">ADP-dependent NAD(P)HX dehydratase</fullName>
        </alternativeName>
    </domain>
    <domain>
        <recommendedName>
            <fullName evidence="19">NAD(P)H-hydrate epimerase</fullName>
            <ecNumber evidence="19">5.1.99.6</ecNumber>
        </recommendedName>
    </domain>
</protein>
<dbReference type="PROSITE" id="PS51385">
    <property type="entry name" value="YJEF_N"/>
    <property type="match status" value="1"/>
</dbReference>
<feature type="binding site" evidence="17">
    <location>
        <position position="367"/>
    </location>
    <ligand>
        <name>(6S)-NADPHX</name>
        <dbReference type="ChEBI" id="CHEBI:64076"/>
    </ligand>
</feature>
<dbReference type="Pfam" id="PF03853">
    <property type="entry name" value="YjeF_N"/>
    <property type="match status" value="1"/>
</dbReference>
<comment type="cofactor">
    <cofactor evidence="17">
        <name>Mg(2+)</name>
        <dbReference type="ChEBI" id="CHEBI:18420"/>
    </cofactor>
</comment>
<comment type="catalytic activity">
    <reaction evidence="1 18 19">
        <text>(6R)-NADHX = (6S)-NADHX</text>
        <dbReference type="Rhea" id="RHEA:32215"/>
        <dbReference type="ChEBI" id="CHEBI:64074"/>
        <dbReference type="ChEBI" id="CHEBI:64075"/>
        <dbReference type="EC" id="5.1.99.6"/>
    </reaction>
</comment>
<dbReference type="NCBIfam" id="TIGR00197">
    <property type="entry name" value="yjeF_nterm"/>
    <property type="match status" value="1"/>
</dbReference>
<gene>
    <name evidence="17" type="primary">nnrD</name>
    <name evidence="18" type="synonym">nnrE</name>
    <name evidence="22" type="ORF">EDD60_11060</name>
</gene>
<feature type="binding site" evidence="18">
    <location>
        <position position="137"/>
    </location>
    <ligand>
        <name>(6S)-NADPHX</name>
        <dbReference type="ChEBI" id="CHEBI:64076"/>
    </ligand>
</feature>
<feature type="domain" description="YjeF C-terminal" evidence="20">
    <location>
        <begin position="221"/>
        <end position="487"/>
    </location>
</feature>
<dbReference type="SUPFAM" id="SSF64153">
    <property type="entry name" value="YjeF N-terminal domain-like"/>
    <property type="match status" value="1"/>
</dbReference>
<dbReference type="EC" id="4.2.1.136" evidence="19"/>
<dbReference type="InterPro" id="IPR029056">
    <property type="entry name" value="Ribokinase-like"/>
</dbReference>
<comment type="function">
    <text evidence="14 19">Bifunctional enzyme that catalyzes the epimerization of the S- and R-forms of NAD(P)HX and the dehydration of the S-form of NAD(P)HX at the expense of ADP, which is converted to AMP. This allows the repair of both epimers of NAD(P)HX, a damaged form of NAD(P)H that is a result of enzymatic or heat-dependent hydration.</text>
</comment>
<evidence type="ECO:0000313" key="22">
    <source>
        <dbReference type="EMBL" id="TCV99368.1"/>
    </source>
</evidence>
<comment type="catalytic activity">
    <reaction evidence="15 17 19">
        <text>(6S)-NADHX + ADP = AMP + phosphate + NADH + H(+)</text>
        <dbReference type="Rhea" id="RHEA:32223"/>
        <dbReference type="ChEBI" id="CHEBI:15378"/>
        <dbReference type="ChEBI" id="CHEBI:43474"/>
        <dbReference type="ChEBI" id="CHEBI:57945"/>
        <dbReference type="ChEBI" id="CHEBI:64074"/>
        <dbReference type="ChEBI" id="CHEBI:456215"/>
        <dbReference type="ChEBI" id="CHEBI:456216"/>
        <dbReference type="EC" id="4.2.1.136"/>
    </reaction>
</comment>
<dbReference type="SUPFAM" id="SSF53613">
    <property type="entry name" value="Ribokinase-like"/>
    <property type="match status" value="1"/>
</dbReference>
<comment type="function">
    <text evidence="17">Catalyzes the dehydration of the S-form of NAD(P)HX at the expense of ADP, which is converted to AMP. Together with NAD(P)HX epimerase, which catalyzes the epimerization of the S- and R-forms, the enzyme allows the repair of both epimers of NAD(P)HX, a damaged form of NAD(P)H that is a result of enzymatic or heat-dependent hydration.</text>
</comment>
<comment type="similarity">
    <text evidence="17">Belongs to the NnrD/CARKD family.</text>
</comment>
<dbReference type="GO" id="GO:0052855">
    <property type="term" value="F:ADP-dependent NAD(P)H-hydrate dehydratase activity"/>
    <property type="evidence" value="ECO:0007669"/>
    <property type="project" value="UniProtKB-UniRule"/>
</dbReference>
<evidence type="ECO:0000256" key="6">
    <source>
        <dbReference type="ARBA" id="ARBA00022741"/>
    </source>
</evidence>
<feature type="domain" description="YjeF N-terminal" evidence="21">
    <location>
        <begin position="9"/>
        <end position="213"/>
    </location>
</feature>
<organism evidence="22 23">
    <name type="scientific">Longibaculum muris</name>
    <dbReference type="NCBI Taxonomy" id="1796628"/>
    <lineage>
        <taxon>Bacteria</taxon>
        <taxon>Bacillati</taxon>
        <taxon>Bacillota</taxon>
        <taxon>Erysipelotrichia</taxon>
        <taxon>Erysipelotrichales</taxon>
        <taxon>Coprobacillaceae</taxon>
        <taxon>Longibaculum</taxon>
    </lineage>
</organism>
<evidence type="ECO:0000256" key="16">
    <source>
        <dbReference type="ARBA" id="ARBA00049209"/>
    </source>
</evidence>
<keyword evidence="7 17" id="KW-0067">ATP-binding</keyword>
<dbReference type="HAMAP" id="MF_01965">
    <property type="entry name" value="NADHX_dehydratase"/>
    <property type="match status" value="1"/>
</dbReference>
<evidence type="ECO:0000256" key="11">
    <source>
        <dbReference type="ARBA" id="ARBA00023235"/>
    </source>
</evidence>
<comment type="subunit">
    <text evidence="17">Homotetramer.</text>
</comment>
<keyword evidence="12 17" id="KW-0456">Lyase</keyword>
<dbReference type="InterPro" id="IPR036652">
    <property type="entry name" value="YjeF_N_dom_sf"/>
</dbReference>
<evidence type="ECO:0000256" key="19">
    <source>
        <dbReference type="PIRNR" id="PIRNR017184"/>
    </source>
</evidence>
<evidence type="ECO:0000313" key="23">
    <source>
        <dbReference type="Proteomes" id="UP000295515"/>
    </source>
</evidence>
<evidence type="ECO:0000256" key="5">
    <source>
        <dbReference type="ARBA" id="ARBA00022723"/>
    </source>
</evidence>
<dbReference type="Gene3D" id="3.40.1190.20">
    <property type="match status" value="1"/>
</dbReference>
<keyword evidence="10 17" id="KW-0520">NAD</keyword>
<dbReference type="HAMAP" id="MF_01966">
    <property type="entry name" value="NADHX_epimerase"/>
    <property type="match status" value="1"/>
</dbReference>
<evidence type="ECO:0000256" key="13">
    <source>
        <dbReference type="ARBA" id="ARBA00023268"/>
    </source>
</evidence>
<dbReference type="EC" id="5.1.99.6" evidence="19"/>
<dbReference type="PROSITE" id="PS01050">
    <property type="entry name" value="YJEF_C_2"/>
    <property type="match status" value="1"/>
</dbReference>
<evidence type="ECO:0000256" key="7">
    <source>
        <dbReference type="ARBA" id="ARBA00022840"/>
    </source>
</evidence>
<evidence type="ECO:0000256" key="8">
    <source>
        <dbReference type="ARBA" id="ARBA00022857"/>
    </source>
</evidence>
<feature type="binding site" evidence="17">
    <location>
        <begin position="401"/>
        <end position="405"/>
    </location>
    <ligand>
        <name>AMP</name>
        <dbReference type="ChEBI" id="CHEBI:456215"/>
    </ligand>
</feature>
<feature type="binding site" evidence="17">
    <location>
        <position position="429"/>
    </location>
    <ligand>
        <name>AMP</name>
        <dbReference type="ChEBI" id="CHEBI:456215"/>
    </ligand>
</feature>
<comment type="similarity">
    <text evidence="18">Belongs to the NnrE/AIBP family.</text>
</comment>
<feature type="binding site" evidence="18">
    <location>
        <begin position="51"/>
        <end position="55"/>
    </location>
    <ligand>
        <name>(6S)-NADPHX</name>
        <dbReference type="ChEBI" id="CHEBI:64076"/>
    </ligand>
</feature>
<dbReference type="Gene3D" id="3.40.50.10260">
    <property type="entry name" value="YjeF N-terminal domain"/>
    <property type="match status" value="1"/>
</dbReference>
<feature type="binding site" evidence="18">
    <location>
        <position position="122"/>
    </location>
    <ligand>
        <name>K(+)</name>
        <dbReference type="ChEBI" id="CHEBI:29103"/>
    </ligand>
</feature>
<name>A0A4V2W5D9_9FIRM</name>
<evidence type="ECO:0000256" key="4">
    <source>
        <dbReference type="ARBA" id="ARBA00009524"/>
    </source>
</evidence>
<keyword evidence="8 17" id="KW-0521">NADP</keyword>
<keyword evidence="23" id="KW-1185">Reference proteome</keyword>
<evidence type="ECO:0000256" key="1">
    <source>
        <dbReference type="ARBA" id="ARBA00000013"/>
    </source>
</evidence>
<dbReference type="CDD" id="cd01171">
    <property type="entry name" value="YXKO-related"/>
    <property type="match status" value="1"/>
</dbReference>
<feature type="binding site" evidence="17">
    <location>
        <position position="256"/>
    </location>
    <ligand>
        <name>(6S)-NADPHX</name>
        <dbReference type="ChEBI" id="CHEBI:64076"/>
    </ligand>
</feature>
<comment type="cofactor">
    <cofactor evidence="18 19">
        <name>K(+)</name>
        <dbReference type="ChEBI" id="CHEBI:29103"/>
    </cofactor>
    <text evidence="18 19">Binds 1 potassium ion per subunit.</text>
</comment>
<dbReference type="EMBL" id="SMCQ01000010">
    <property type="protein sequence ID" value="TCV99368.1"/>
    <property type="molecule type" value="Genomic_DNA"/>
</dbReference>
<proteinExistence type="inferred from homology"/>
<accession>A0A4V2W5D9</accession>
<evidence type="ECO:0000256" key="14">
    <source>
        <dbReference type="ARBA" id="ARBA00025153"/>
    </source>
</evidence>
<evidence type="ECO:0000259" key="20">
    <source>
        <dbReference type="PROSITE" id="PS51383"/>
    </source>
</evidence>
<dbReference type="Pfam" id="PF01256">
    <property type="entry name" value="Carb_kinase"/>
    <property type="match status" value="1"/>
</dbReference>
<keyword evidence="11 18" id="KW-0413">Isomerase</keyword>
<evidence type="ECO:0000256" key="15">
    <source>
        <dbReference type="ARBA" id="ARBA00048238"/>
    </source>
</evidence>
<keyword evidence="9 18" id="KW-0630">Potassium</keyword>
<keyword evidence="13" id="KW-0511">Multifunctional enzyme</keyword>
<evidence type="ECO:0000256" key="12">
    <source>
        <dbReference type="ARBA" id="ARBA00023239"/>
    </source>
</evidence>
<dbReference type="PANTHER" id="PTHR12592">
    <property type="entry name" value="ATP-DEPENDENT (S)-NAD(P)H-HYDRATE DEHYDRATASE FAMILY MEMBER"/>
    <property type="match status" value="1"/>
</dbReference>
<feature type="binding site" evidence="18">
    <location>
        <begin position="126"/>
        <end position="132"/>
    </location>
    <ligand>
        <name>(6S)-NADPHX</name>
        <dbReference type="ChEBI" id="CHEBI:64076"/>
    </ligand>
</feature>